<name>A0ABX1HII7_9BACT</name>
<keyword evidence="3" id="KW-0812">Transmembrane</keyword>
<feature type="transmembrane region" description="Helical" evidence="3">
    <location>
        <begin position="37"/>
        <end position="56"/>
    </location>
</feature>
<feature type="transmembrane region" description="Helical" evidence="3">
    <location>
        <begin position="119"/>
        <end position="140"/>
    </location>
</feature>
<dbReference type="InterPro" id="IPR029052">
    <property type="entry name" value="Metallo-depent_PP-like"/>
</dbReference>
<evidence type="ECO:0000313" key="5">
    <source>
        <dbReference type="EMBL" id="NKI90079.1"/>
    </source>
</evidence>
<evidence type="ECO:0000256" key="1">
    <source>
        <dbReference type="ARBA" id="ARBA00022723"/>
    </source>
</evidence>
<protein>
    <recommendedName>
        <fullName evidence="4">Calcineurin-like phosphoesterase domain-containing protein</fullName>
    </recommendedName>
</protein>
<keyword evidence="1" id="KW-0479">Metal-binding</keyword>
<feature type="domain" description="Calcineurin-like phosphoesterase" evidence="4">
    <location>
        <begin position="165"/>
        <end position="346"/>
    </location>
</feature>
<evidence type="ECO:0000259" key="4">
    <source>
        <dbReference type="Pfam" id="PF00149"/>
    </source>
</evidence>
<evidence type="ECO:0000256" key="2">
    <source>
        <dbReference type="ARBA" id="ARBA00022801"/>
    </source>
</evidence>
<evidence type="ECO:0000256" key="3">
    <source>
        <dbReference type="SAM" id="Phobius"/>
    </source>
</evidence>
<comment type="caution">
    <text evidence="5">The sequence shown here is derived from an EMBL/GenBank/DDBJ whole genome shotgun (WGS) entry which is preliminary data.</text>
</comment>
<keyword evidence="2" id="KW-0378">Hydrolase</keyword>
<dbReference type="RefSeq" id="WP_235955523.1">
    <property type="nucleotide sequence ID" value="NZ_JAAVTK010000007.1"/>
</dbReference>
<dbReference type="PANTHER" id="PTHR31302">
    <property type="entry name" value="TRANSMEMBRANE PROTEIN WITH METALLOPHOSPHOESTERASE DOMAIN-RELATED"/>
    <property type="match status" value="1"/>
</dbReference>
<evidence type="ECO:0000313" key="6">
    <source>
        <dbReference type="Proteomes" id="UP000717634"/>
    </source>
</evidence>
<dbReference type="Pfam" id="PF00149">
    <property type="entry name" value="Metallophos"/>
    <property type="match status" value="1"/>
</dbReference>
<proteinExistence type="predicted"/>
<sequence length="408" mass="45123">MVLWLVLAVVVLAEWYGYQAVRTVVQHLSPGVRRAAAISYWLLTVGSWMIAGWAGSTRQTGNIQLKSYLMSLPVLLLGAKLIMFIPLLLEDVTRLGRWAMSSTGRPAGTDVAAIPRSEFLAKLALGIGAIPFFALLWGMVKGGTDYTVRRVTLRYPNLPPAFDGFKVLQISDLHTGSFNSTEPLERAVAMINRQGADLILMTGDLVNNRATEVEPHIPALAGIKSELPIFSSLGNHDYGDYVAWETPADKRANLERLMQNHAKIGWTLLNDTSHTITRGTDKISVLGVQNWSSHANFPKHGNLAQAHAASGDAPFKILLSHDPSHWEAQVLNYPDIDLTLSGHTHGMQFGVNLPFLKWSPVKYVYKQWAGLYEQGRQKLYVNVGLGFLGYPGRVGFLPEITVFELRRA</sequence>
<dbReference type="SUPFAM" id="SSF56300">
    <property type="entry name" value="Metallo-dependent phosphatases"/>
    <property type="match status" value="1"/>
</dbReference>
<gene>
    <name evidence="5" type="ORF">HBN54_002678</name>
</gene>
<dbReference type="Gene3D" id="3.60.21.10">
    <property type="match status" value="1"/>
</dbReference>
<keyword evidence="3" id="KW-0472">Membrane</keyword>
<dbReference type="Proteomes" id="UP000717634">
    <property type="component" value="Unassembled WGS sequence"/>
</dbReference>
<dbReference type="InterPro" id="IPR051158">
    <property type="entry name" value="Metallophosphoesterase_sf"/>
</dbReference>
<keyword evidence="6" id="KW-1185">Reference proteome</keyword>
<keyword evidence="3" id="KW-1133">Transmembrane helix</keyword>
<dbReference type="PANTHER" id="PTHR31302:SF31">
    <property type="entry name" value="PHOSPHODIESTERASE YAEI"/>
    <property type="match status" value="1"/>
</dbReference>
<feature type="transmembrane region" description="Helical" evidence="3">
    <location>
        <begin position="68"/>
        <end position="89"/>
    </location>
</feature>
<dbReference type="EMBL" id="JAAVTK010000007">
    <property type="protein sequence ID" value="NKI90079.1"/>
    <property type="molecule type" value="Genomic_DNA"/>
</dbReference>
<accession>A0ABX1HII7</accession>
<reference evidence="5 6" key="1">
    <citation type="submission" date="2020-03" db="EMBL/GenBank/DDBJ databases">
        <title>Genomic Encyclopedia of Type Strains, Phase IV (KMG-V): Genome sequencing to study the core and pangenomes of soil and plant-associated prokaryotes.</title>
        <authorList>
            <person name="Whitman W."/>
        </authorList>
    </citation>
    <scope>NUCLEOTIDE SEQUENCE [LARGE SCALE GENOMIC DNA]</scope>
    <source>
        <strain evidence="5 6">1B</strain>
    </source>
</reference>
<organism evidence="5 6">
    <name type="scientific">Hymenobacter artigasi</name>
    <dbReference type="NCBI Taxonomy" id="2719616"/>
    <lineage>
        <taxon>Bacteria</taxon>
        <taxon>Pseudomonadati</taxon>
        <taxon>Bacteroidota</taxon>
        <taxon>Cytophagia</taxon>
        <taxon>Cytophagales</taxon>
        <taxon>Hymenobacteraceae</taxon>
        <taxon>Hymenobacter</taxon>
    </lineage>
</organism>
<dbReference type="InterPro" id="IPR004843">
    <property type="entry name" value="Calcineurin-like_PHP"/>
</dbReference>